<comment type="caution">
    <text evidence="3">The sequence shown here is derived from an EMBL/GenBank/DDBJ whole genome shotgun (WGS) entry which is preliminary data.</text>
</comment>
<feature type="transmembrane region" description="Helical" evidence="2">
    <location>
        <begin position="7"/>
        <end position="28"/>
    </location>
</feature>
<feature type="compositionally biased region" description="Polar residues" evidence="1">
    <location>
        <begin position="65"/>
        <end position="83"/>
    </location>
</feature>
<organism evidence="3 4">
    <name type="scientific">Exiguobacterium indicum</name>
    <dbReference type="NCBI Taxonomy" id="296995"/>
    <lineage>
        <taxon>Bacteria</taxon>
        <taxon>Bacillati</taxon>
        <taxon>Bacillota</taxon>
        <taxon>Bacilli</taxon>
        <taxon>Bacillales</taxon>
        <taxon>Bacillales Family XII. Incertae Sedis</taxon>
        <taxon>Exiguobacterium</taxon>
    </lineage>
</organism>
<dbReference type="EMBL" id="JBAWKY010000006">
    <property type="protein sequence ID" value="MEI4463814.1"/>
    <property type="molecule type" value="Genomic_DNA"/>
</dbReference>
<proteinExistence type="predicted"/>
<gene>
    <name evidence="3" type="ORF">SZL87_15420</name>
</gene>
<protein>
    <recommendedName>
        <fullName evidence="5">DUF4129 domain-containing protein</fullName>
    </recommendedName>
</protein>
<evidence type="ECO:0000313" key="4">
    <source>
        <dbReference type="Proteomes" id="UP001387110"/>
    </source>
</evidence>
<evidence type="ECO:0000256" key="2">
    <source>
        <dbReference type="SAM" id="Phobius"/>
    </source>
</evidence>
<accession>A0ABU8ELP5</accession>
<keyword evidence="2" id="KW-0472">Membrane</keyword>
<evidence type="ECO:0000313" key="3">
    <source>
        <dbReference type="EMBL" id="MEI4463814.1"/>
    </source>
</evidence>
<feature type="transmembrane region" description="Helical" evidence="2">
    <location>
        <begin position="102"/>
        <end position="118"/>
    </location>
</feature>
<keyword evidence="2" id="KW-0812">Transmembrane</keyword>
<dbReference type="RefSeq" id="WP_336449669.1">
    <property type="nucleotide sequence ID" value="NZ_JBAWKY010000006.1"/>
</dbReference>
<evidence type="ECO:0008006" key="5">
    <source>
        <dbReference type="Google" id="ProtNLM"/>
    </source>
</evidence>
<feature type="compositionally biased region" description="Basic and acidic residues" evidence="1">
    <location>
        <begin position="52"/>
        <end position="63"/>
    </location>
</feature>
<keyword evidence="2" id="KW-1133">Transmembrane helix</keyword>
<evidence type="ECO:0000256" key="1">
    <source>
        <dbReference type="SAM" id="MobiDB-lite"/>
    </source>
</evidence>
<sequence>MKKNKLYLLILTMLTIVLIFKFSSTYVYTNYIKEPEKKYDTFGFFERESNGVSVKRPEGDGYELRSSNQKGGSGGTAQANTNKPLGSLSGAYEGMLSATKSGLIPTLILLLGISFYVYRRRRRKNNRQSTQIFDEVMHDPSVHPSGASGKTVTPFSNPTFEPETQLRQMMRAFNDALSSKQKRQHQESLTEWFERIQFISSSRIIYDAHRYGSLSKEDIARTEVEQLERDMKTFLGG</sequence>
<reference evidence="3 4" key="1">
    <citation type="submission" date="2023-12" db="EMBL/GenBank/DDBJ databases">
        <authorList>
            <person name="Easwaran N."/>
            <person name="Lazarus H.P.S."/>
        </authorList>
    </citation>
    <scope>NUCLEOTIDE SEQUENCE [LARGE SCALE GENOMIC DNA]</scope>
    <source>
        <strain evidence="3 4">VIT-2023</strain>
    </source>
</reference>
<feature type="region of interest" description="Disordered" evidence="1">
    <location>
        <begin position="52"/>
        <end position="83"/>
    </location>
</feature>
<name>A0ABU8ELP5_9BACL</name>
<dbReference type="Proteomes" id="UP001387110">
    <property type="component" value="Unassembled WGS sequence"/>
</dbReference>
<keyword evidence="4" id="KW-1185">Reference proteome</keyword>